<dbReference type="InterPro" id="IPR019888">
    <property type="entry name" value="Tscrpt_reg_AsnC-like"/>
</dbReference>
<evidence type="ECO:0000313" key="6">
    <source>
        <dbReference type="Proteomes" id="UP001178281"/>
    </source>
</evidence>
<dbReference type="GO" id="GO:0043200">
    <property type="term" value="P:response to amino acid"/>
    <property type="evidence" value="ECO:0007669"/>
    <property type="project" value="TreeGrafter"/>
</dbReference>
<dbReference type="SUPFAM" id="SSF54909">
    <property type="entry name" value="Dimeric alpha+beta barrel"/>
    <property type="match status" value="2"/>
</dbReference>
<keyword evidence="1" id="KW-0805">Transcription regulation</keyword>
<dbReference type="PRINTS" id="PR00033">
    <property type="entry name" value="HTHASNC"/>
</dbReference>
<keyword evidence="6" id="KW-1185">Reference proteome</keyword>
<keyword evidence="2" id="KW-0238">DNA-binding</keyword>
<dbReference type="Gene3D" id="3.30.70.920">
    <property type="match status" value="2"/>
</dbReference>
<reference evidence="5" key="1">
    <citation type="submission" date="2023-08" db="EMBL/GenBank/DDBJ databases">
        <title>The draft genome of Tsukamurella strandjordii strain 050030.</title>
        <authorList>
            <person name="Zhao F."/>
            <person name="Feng Y."/>
            <person name="Zong Z."/>
        </authorList>
    </citation>
    <scope>NUCLEOTIDE SEQUENCE</scope>
    <source>
        <strain evidence="5">050030</strain>
    </source>
</reference>
<dbReference type="InterPro" id="IPR054609">
    <property type="entry name" value="PF0864-like_C"/>
</dbReference>
<evidence type="ECO:0000256" key="3">
    <source>
        <dbReference type="ARBA" id="ARBA00023163"/>
    </source>
</evidence>
<protein>
    <submittedName>
        <fullName evidence="5">Lrp/AsnC family transcriptional regulator</fullName>
    </submittedName>
</protein>
<gene>
    <name evidence="5" type="ORF">Q7X28_15590</name>
</gene>
<dbReference type="PANTHER" id="PTHR30154">
    <property type="entry name" value="LEUCINE-RESPONSIVE REGULATORY PROTEIN"/>
    <property type="match status" value="1"/>
</dbReference>
<dbReference type="AlphaFoldDB" id="A0AA90NBB6"/>
<keyword evidence="3" id="KW-0804">Transcription</keyword>
<organism evidence="5 6">
    <name type="scientific">Tsukamurella strandjordii</name>
    <dbReference type="NCBI Taxonomy" id="147577"/>
    <lineage>
        <taxon>Bacteria</taxon>
        <taxon>Bacillati</taxon>
        <taxon>Actinomycetota</taxon>
        <taxon>Actinomycetes</taxon>
        <taxon>Mycobacteriales</taxon>
        <taxon>Tsukamurellaceae</taxon>
        <taxon>Tsukamurella</taxon>
    </lineage>
</organism>
<sequence>MDEIDEAIVELLEVDGRLSHRAIAQGVGLSRSAVAVRVQRLISSGQVIVRGAVHPAVLGRGVQAHVSMVLNGPMEAAVSAISARDDVPFLSLVSGPFGLVAELRAPTSHDIAAAIAVLRGLPGVASADTVSYTEVIRDVIGPVGEVRARVDDIDRALLVELQNDGRASYVDLGAAVGLTSAGARRRVLALTETGVVRVGAVVRQSGRDRQSAMGIGVRLAGGDDGVTAALAEMPAVIFLARALGRYDLVATVRTFSTTQLLEALDAVRGLPGVRAVESWTHLKIVKEDYASGMTPNA</sequence>
<evidence type="ECO:0000313" key="5">
    <source>
        <dbReference type="EMBL" id="MDP0399347.1"/>
    </source>
</evidence>
<dbReference type="PROSITE" id="PS50956">
    <property type="entry name" value="HTH_ASNC_2"/>
    <property type="match status" value="2"/>
</dbReference>
<dbReference type="PANTHER" id="PTHR30154:SF34">
    <property type="entry name" value="TRANSCRIPTIONAL REGULATOR AZLB"/>
    <property type="match status" value="1"/>
</dbReference>
<dbReference type="Gene3D" id="1.10.10.10">
    <property type="entry name" value="Winged helix-like DNA-binding domain superfamily/Winged helix DNA-binding domain"/>
    <property type="match status" value="2"/>
</dbReference>
<dbReference type="Proteomes" id="UP001178281">
    <property type="component" value="Unassembled WGS sequence"/>
</dbReference>
<comment type="caution">
    <text evidence="5">The sequence shown here is derived from an EMBL/GenBank/DDBJ whole genome shotgun (WGS) entry which is preliminary data.</text>
</comment>
<dbReference type="InterPro" id="IPR011008">
    <property type="entry name" value="Dimeric_a/b-barrel"/>
</dbReference>
<dbReference type="SMART" id="SM00344">
    <property type="entry name" value="HTH_ASNC"/>
    <property type="match status" value="2"/>
</dbReference>
<name>A0AA90NBB6_9ACTN</name>
<accession>A0AA90NBB6</accession>
<dbReference type="InterPro" id="IPR036390">
    <property type="entry name" value="WH_DNA-bd_sf"/>
</dbReference>
<feature type="domain" description="HTH asnC-type" evidence="4">
    <location>
        <begin position="150"/>
        <end position="216"/>
    </location>
</feature>
<dbReference type="RefSeq" id="WP_305112020.1">
    <property type="nucleotide sequence ID" value="NZ_JAUTIX010000006.1"/>
</dbReference>
<dbReference type="Pfam" id="PF13404">
    <property type="entry name" value="HTH_AsnC-type"/>
    <property type="match status" value="2"/>
</dbReference>
<dbReference type="InterPro" id="IPR000485">
    <property type="entry name" value="AsnC-type_HTH_dom"/>
</dbReference>
<dbReference type="EMBL" id="JAUTIX010000006">
    <property type="protein sequence ID" value="MDP0399347.1"/>
    <property type="molecule type" value="Genomic_DNA"/>
</dbReference>
<dbReference type="InterPro" id="IPR019885">
    <property type="entry name" value="Tscrpt_reg_HTH_AsnC-type_CS"/>
</dbReference>
<feature type="domain" description="HTH asnC-type" evidence="4">
    <location>
        <begin position="1"/>
        <end position="61"/>
    </location>
</feature>
<dbReference type="InterPro" id="IPR036388">
    <property type="entry name" value="WH-like_DNA-bd_sf"/>
</dbReference>
<dbReference type="PROSITE" id="PS00519">
    <property type="entry name" value="HTH_ASNC_1"/>
    <property type="match status" value="2"/>
</dbReference>
<dbReference type="GO" id="GO:0005829">
    <property type="term" value="C:cytosol"/>
    <property type="evidence" value="ECO:0007669"/>
    <property type="project" value="TreeGrafter"/>
</dbReference>
<evidence type="ECO:0000256" key="1">
    <source>
        <dbReference type="ARBA" id="ARBA00023015"/>
    </source>
</evidence>
<proteinExistence type="predicted"/>
<dbReference type="GO" id="GO:0043565">
    <property type="term" value="F:sequence-specific DNA binding"/>
    <property type="evidence" value="ECO:0007669"/>
    <property type="project" value="InterPro"/>
</dbReference>
<dbReference type="SUPFAM" id="SSF46785">
    <property type="entry name" value="Winged helix' DNA-binding domain"/>
    <property type="match status" value="2"/>
</dbReference>
<evidence type="ECO:0000256" key="2">
    <source>
        <dbReference type="ARBA" id="ARBA00023125"/>
    </source>
</evidence>
<dbReference type="Pfam" id="PF22482">
    <property type="entry name" value="AsnC_trans_reg_3"/>
    <property type="match status" value="1"/>
</dbReference>
<evidence type="ECO:0000259" key="4">
    <source>
        <dbReference type="PROSITE" id="PS50956"/>
    </source>
</evidence>